<protein>
    <submittedName>
        <fullName evidence="2">DUF58 domain-containing protein</fullName>
    </submittedName>
</protein>
<dbReference type="InterPro" id="IPR002881">
    <property type="entry name" value="DUF58"/>
</dbReference>
<dbReference type="PANTHER" id="PTHR34351">
    <property type="entry name" value="SLR1927 PROTEIN-RELATED"/>
    <property type="match status" value="1"/>
</dbReference>
<evidence type="ECO:0000259" key="1">
    <source>
        <dbReference type="Pfam" id="PF01882"/>
    </source>
</evidence>
<accession>A0ABY4QU67</accession>
<dbReference type="Pfam" id="PF01882">
    <property type="entry name" value="DUF58"/>
    <property type="match status" value="1"/>
</dbReference>
<evidence type="ECO:0000313" key="3">
    <source>
        <dbReference type="Proteomes" id="UP001056336"/>
    </source>
</evidence>
<dbReference type="EMBL" id="CP097332">
    <property type="protein sequence ID" value="UQX87199.1"/>
    <property type="molecule type" value="Genomic_DNA"/>
</dbReference>
<keyword evidence="3" id="KW-1185">Reference proteome</keyword>
<organism evidence="2 3">
    <name type="scientific">Jatrophihabitans telluris</name>
    <dbReference type="NCBI Taxonomy" id="2038343"/>
    <lineage>
        <taxon>Bacteria</taxon>
        <taxon>Bacillati</taxon>
        <taxon>Actinomycetota</taxon>
        <taxon>Actinomycetes</taxon>
        <taxon>Jatrophihabitantales</taxon>
        <taxon>Jatrophihabitantaceae</taxon>
        <taxon>Jatrophihabitans</taxon>
    </lineage>
</organism>
<gene>
    <name evidence="2" type="ORF">M6D93_12915</name>
</gene>
<sequence length="429" mass="46113">MAPKPYDAPVAGGAQRIGLSSRGRTFVTVGIISTLAGLVLGVTDLQRVGVLLLALPVPAWLAVRQSRAGLRVSHAVHPERVEVGQRVEVRLTLGNPNAFATGPLRVTETVPGGRPLRFSVAGIRGRQRRTVAYPLPPLHRGRYLVGPTEVTASDPFSLVMANSRSADTAEVIVQPRRDVLAPLTLPMAWQDGGAHSSHSVGSGGSDDASVRDYRYGDDLRKIHWRSSARSGNLMVRQEERPWHGQCLVLLDSRITAYPVRPGERESPTFEWAVSAAASIGTHLAERGRRVLLVTGSGQAVHEDQLAMLDLLADTRPASRADVEPLSDSLHGVGRDASVFAILSCHDRGQLASLAARPRLPGSAVALLIKPWTFEPGWTADGDADLESEALWQEISGLLHANGWRVIGVSSADALPTLWPYLLATAGVRR</sequence>
<dbReference type="Proteomes" id="UP001056336">
    <property type="component" value="Chromosome"/>
</dbReference>
<dbReference type="PANTHER" id="PTHR34351:SF1">
    <property type="entry name" value="SLR1927 PROTEIN"/>
    <property type="match status" value="1"/>
</dbReference>
<reference evidence="2" key="2">
    <citation type="submission" date="2022-05" db="EMBL/GenBank/DDBJ databases">
        <authorList>
            <person name="Kim J.-S."/>
            <person name="Lee K."/>
            <person name="Suh M."/>
            <person name="Eom M."/>
            <person name="Kim J.-S."/>
            <person name="Kim D.-S."/>
            <person name="Ko S.-H."/>
            <person name="Shin Y."/>
            <person name="Lee J.-S."/>
        </authorList>
    </citation>
    <scope>NUCLEOTIDE SEQUENCE</scope>
    <source>
        <strain evidence="2">N237</strain>
    </source>
</reference>
<evidence type="ECO:0000313" key="2">
    <source>
        <dbReference type="EMBL" id="UQX87199.1"/>
    </source>
</evidence>
<name>A0ABY4QU67_9ACTN</name>
<reference evidence="2" key="1">
    <citation type="journal article" date="2018" name="Int. J. Syst. Evol. Microbiol.">
        <title>Jatrophihabitans telluris sp. nov., isolated from sediment soil of lava forest wetlands and the emended description of the genus Jatrophihabitans.</title>
        <authorList>
            <person name="Lee K.C."/>
            <person name="Suh M.K."/>
            <person name="Eom M.K."/>
            <person name="Kim K.K."/>
            <person name="Kim J.S."/>
            <person name="Kim D.S."/>
            <person name="Ko S.H."/>
            <person name="Shin Y.K."/>
            <person name="Lee J.S."/>
        </authorList>
    </citation>
    <scope>NUCLEOTIDE SEQUENCE</scope>
    <source>
        <strain evidence="2">N237</strain>
    </source>
</reference>
<dbReference type="RefSeq" id="WP_249769669.1">
    <property type="nucleotide sequence ID" value="NZ_CP097332.1"/>
</dbReference>
<proteinExistence type="predicted"/>
<feature type="domain" description="DUF58" evidence="1">
    <location>
        <begin position="209"/>
        <end position="339"/>
    </location>
</feature>